<comment type="subcellular location">
    <subcellularLocation>
        <location evidence="1">Nucleus</location>
    </subcellularLocation>
</comment>
<dbReference type="RefSeq" id="XP_064677561.1">
    <property type="nucleotide sequence ID" value="XM_064819426.1"/>
</dbReference>
<keyword evidence="3" id="KW-0539">Nucleus</keyword>
<dbReference type="InterPro" id="IPR042537">
    <property type="entry name" value="Nucleoporin_Nup155_C_2"/>
</dbReference>
<comment type="caution">
    <text evidence="5">The sequence shown here is derived from an EMBL/GenBank/DDBJ whole genome shotgun (WGS) entry which is preliminary data.</text>
</comment>
<reference evidence="5 6" key="1">
    <citation type="submission" date="2022-11" db="EMBL/GenBank/DDBJ databases">
        <title>Mucor velutinosus strain NIH1002 WGS.</title>
        <authorList>
            <person name="Subramanian P."/>
            <person name="Mullikin J.C."/>
            <person name="Segre J.A."/>
            <person name="Zelazny A.M."/>
        </authorList>
    </citation>
    <scope>NUCLEOTIDE SEQUENCE [LARGE SCALE GENOMIC DNA]</scope>
    <source>
        <strain evidence="5 6">NIH1002</strain>
    </source>
</reference>
<evidence type="ECO:0000256" key="3">
    <source>
        <dbReference type="ARBA" id="ARBA00023242"/>
    </source>
</evidence>
<dbReference type="InterPro" id="IPR007187">
    <property type="entry name" value="Nucleoporin_Nup133/Nup155_C"/>
</dbReference>
<dbReference type="AlphaFoldDB" id="A0AAN7D8I2"/>
<organism evidence="5 6">
    <name type="scientific">Mucor velutinosus</name>
    <dbReference type="NCBI Taxonomy" id="708070"/>
    <lineage>
        <taxon>Eukaryota</taxon>
        <taxon>Fungi</taxon>
        <taxon>Fungi incertae sedis</taxon>
        <taxon>Mucoromycota</taxon>
        <taxon>Mucoromycotina</taxon>
        <taxon>Mucoromycetes</taxon>
        <taxon>Mucorales</taxon>
        <taxon>Mucorineae</taxon>
        <taxon>Mucoraceae</taxon>
        <taxon>Mucor</taxon>
    </lineage>
</organism>
<keyword evidence="2" id="KW-0813">Transport</keyword>
<evidence type="ECO:0000313" key="5">
    <source>
        <dbReference type="EMBL" id="KAK4510895.1"/>
    </source>
</evidence>
<evidence type="ECO:0000256" key="2">
    <source>
        <dbReference type="ARBA" id="ARBA00022448"/>
    </source>
</evidence>
<evidence type="ECO:0000259" key="4">
    <source>
        <dbReference type="Pfam" id="PF03177"/>
    </source>
</evidence>
<protein>
    <recommendedName>
        <fullName evidence="4">Nucleoporin Nup133/Nup155-like C-terminal domain-containing protein</fullName>
    </recommendedName>
</protein>
<accession>A0AAN7D8I2</accession>
<evidence type="ECO:0000256" key="1">
    <source>
        <dbReference type="ARBA" id="ARBA00004123"/>
    </source>
</evidence>
<gene>
    <name evidence="5" type="ORF">ATC70_000004</name>
</gene>
<dbReference type="Pfam" id="PF03177">
    <property type="entry name" value="Nucleoporin_C"/>
    <property type="match status" value="1"/>
</dbReference>
<sequence length="118" mass="13515">MTSNQDYHYHIYEWLTNNEHNHILTCLQAPTLFDFINTRTLDPRQRLILLELYYAHRNEIAKSADAVYQLATEADQVGLLQRVQALKKACEYLPQAAGFSQEKCQAISTQIQSGTSAI</sequence>
<evidence type="ECO:0000313" key="6">
    <source>
        <dbReference type="Proteomes" id="UP001304243"/>
    </source>
</evidence>
<dbReference type="GeneID" id="89943706"/>
<dbReference type="Proteomes" id="UP001304243">
    <property type="component" value="Unassembled WGS sequence"/>
</dbReference>
<keyword evidence="6" id="KW-1185">Reference proteome</keyword>
<feature type="domain" description="Nucleoporin Nup133/Nup155-like C-terminal" evidence="4">
    <location>
        <begin position="5"/>
        <end position="104"/>
    </location>
</feature>
<dbReference type="EMBL" id="JASEJX010000031">
    <property type="protein sequence ID" value="KAK4510895.1"/>
    <property type="molecule type" value="Genomic_DNA"/>
</dbReference>
<dbReference type="GO" id="GO:0005635">
    <property type="term" value="C:nuclear envelope"/>
    <property type="evidence" value="ECO:0007669"/>
    <property type="project" value="UniProtKB-ARBA"/>
</dbReference>
<name>A0AAN7D8I2_9FUNG</name>
<dbReference type="Gene3D" id="1.25.40.440">
    <property type="entry name" value="Nucleoporin, helical domain, central subdomain"/>
    <property type="match status" value="1"/>
</dbReference>
<proteinExistence type="predicted"/>